<feature type="region of interest" description="Disordered" evidence="1">
    <location>
        <begin position="311"/>
        <end position="341"/>
    </location>
</feature>
<keyword evidence="3" id="KW-1185">Reference proteome</keyword>
<dbReference type="Proteomes" id="UP001620645">
    <property type="component" value="Unassembled WGS sequence"/>
</dbReference>
<sequence length="357" mass="39920">MHRTKKRSRGGRSKNVGQKLLAAAAHSAFPGGKNELLHTMSAIENDEAKSRIWQQLKTKLHSTMVAFGSGSVQLPKLMDTFRHDWGSELTSYAVQLGFGCNDAAVYKMLLTMPDEIESGFISATGTFAFKVIPKAETSENLTKIDQSNQYQDEMRRIFARRRASMSSGFHRSFPFNHSFHVRPPVRMPPPPPPMPFNLSAPILNAPQFPGLVIQLPNCADAQRRVSLTNGFHPPPPYFVNSFPAQPSARPQPFAMSSPNPKPARGPPPSMLHKQIENILRSSRGRLPPNGHPPIVRKISIRSQVQQVVQKEQQAQVVQEDERSHDLQKPKQSSNAKDESEDIIGQLIEQFKRLKVSD</sequence>
<feature type="compositionally biased region" description="Pro residues" evidence="1">
    <location>
        <begin position="259"/>
        <end position="269"/>
    </location>
</feature>
<proteinExistence type="predicted"/>
<protein>
    <submittedName>
        <fullName evidence="2">Uncharacterized protein</fullName>
    </submittedName>
</protein>
<dbReference type="AlphaFoldDB" id="A0ABD2KEG8"/>
<evidence type="ECO:0000313" key="3">
    <source>
        <dbReference type="Proteomes" id="UP001620645"/>
    </source>
</evidence>
<dbReference type="EMBL" id="JBICCN010000027">
    <property type="protein sequence ID" value="KAL3101093.1"/>
    <property type="molecule type" value="Genomic_DNA"/>
</dbReference>
<evidence type="ECO:0000313" key="2">
    <source>
        <dbReference type="EMBL" id="KAL3101093.1"/>
    </source>
</evidence>
<feature type="region of interest" description="Disordered" evidence="1">
    <location>
        <begin position="241"/>
        <end position="270"/>
    </location>
</feature>
<feature type="compositionally biased region" description="Basic and acidic residues" evidence="1">
    <location>
        <begin position="319"/>
        <end position="328"/>
    </location>
</feature>
<name>A0ABD2KEG8_HETSC</name>
<comment type="caution">
    <text evidence="2">The sequence shown here is derived from an EMBL/GenBank/DDBJ whole genome shotgun (WGS) entry which is preliminary data.</text>
</comment>
<gene>
    <name evidence="2" type="ORF">niasHS_001553</name>
</gene>
<reference evidence="2 3" key="1">
    <citation type="submission" date="2024-10" db="EMBL/GenBank/DDBJ databases">
        <authorList>
            <person name="Kim D."/>
        </authorList>
    </citation>
    <scope>NUCLEOTIDE SEQUENCE [LARGE SCALE GENOMIC DNA]</scope>
    <source>
        <strain evidence="2">Taebaek</strain>
    </source>
</reference>
<evidence type="ECO:0000256" key="1">
    <source>
        <dbReference type="SAM" id="MobiDB-lite"/>
    </source>
</evidence>
<accession>A0ABD2KEG8</accession>
<organism evidence="2 3">
    <name type="scientific">Heterodera schachtii</name>
    <name type="common">Sugarbeet cyst nematode worm</name>
    <name type="synonym">Tylenchus schachtii</name>
    <dbReference type="NCBI Taxonomy" id="97005"/>
    <lineage>
        <taxon>Eukaryota</taxon>
        <taxon>Metazoa</taxon>
        <taxon>Ecdysozoa</taxon>
        <taxon>Nematoda</taxon>
        <taxon>Chromadorea</taxon>
        <taxon>Rhabditida</taxon>
        <taxon>Tylenchina</taxon>
        <taxon>Tylenchomorpha</taxon>
        <taxon>Tylenchoidea</taxon>
        <taxon>Heteroderidae</taxon>
        <taxon>Heteroderinae</taxon>
        <taxon>Heterodera</taxon>
    </lineage>
</organism>